<feature type="non-terminal residue" evidence="1">
    <location>
        <position position="1"/>
    </location>
</feature>
<evidence type="ECO:0000313" key="1">
    <source>
        <dbReference type="EMBL" id="VDK41096.1"/>
    </source>
</evidence>
<dbReference type="EMBL" id="UYRU01007414">
    <property type="protein sequence ID" value="VDK41096.1"/>
    <property type="molecule type" value="Genomic_DNA"/>
</dbReference>
<gene>
    <name evidence="1" type="ORF">DILT_LOCUS1203</name>
</gene>
<organism evidence="1 2">
    <name type="scientific">Dibothriocephalus latus</name>
    <name type="common">Fish tapeworm</name>
    <name type="synonym">Diphyllobothrium latum</name>
    <dbReference type="NCBI Taxonomy" id="60516"/>
    <lineage>
        <taxon>Eukaryota</taxon>
        <taxon>Metazoa</taxon>
        <taxon>Spiralia</taxon>
        <taxon>Lophotrochozoa</taxon>
        <taxon>Platyhelminthes</taxon>
        <taxon>Cestoda</taxon>
        <taxon>Eucestoda</taxon>
        <taxon>Diphyllobothriidea</taxon>
        <taxon>Diphyllobothriidae</taxon>
        <taxon>Dibothriocephalus</taxon>
    </lineage>
</organism>
<protein>
    <submittedName>
        <fullName evidence="1">Uncharacterized protein</fullName>
    </submittedName>
</protein>
<accession>A0A3P6PMF8</accession>
<dbReference type="AlphaFoldDB" id="A0A3P6PMF8"/>
<reference evidence="1 2" key="1">
    <citation type="submission" date="2018-11" db="EMBL/GenBank/DDBJ databases">
        <authorList>
            <consortium name="Pathogen Informatics"/>
        </authorList>
    </citation>
    <scope>NUCLEOTIDE SEQUENCE [LARGE SCALE GENOMIC DNA]</scope>
</reference>
<sequence length="96" mass="10388">SQAAAHNYETGLEFNFAAAGITAHGGSKTGRELIEGWASGDNSVNRRIKLAPAYVVMCRYLQAHGTGSLWFLSLPSPPHMVVNWPLSPINVACFRC</sequence>
<name>A0A3P6PMF8_DIBLA</name>
<evidence type="ECO:0000313" key="2">
    <source>
        <dbReference type="Proteomes" id="UP000281553"/>
    </source>
</evidence>
<dbReference type="Proteomes" id="UP000281553">
    <property type="component" value="Unassembled WGS sequence"/>
</dbReference>
<keyword evidence="2" id="KW-1185">Reference proteome</keyword>
<proteinExistence type="predicted"/>